<organism evidence="1 2">
    <name type="scientific">Clavispora lusitaniae</name>
    <name type="common">Candida lusitaniae</name>
    <dbReference type="NCBI Taxonomy" id="36911"/>
    <lineage>
        <taxon>Eukaryota</taxon>
        <taxon>Fungi</taxon>
        <taxon>Dikarya</taxon>
        <taxon>Ascomycota</taxon>
        <taxon>Saccharomycotina</taxon>
        <taxon>Pichiomycetes</taxon>
        <taxon>Metschnikowiaceae</taxon>
        <taxon>Clavispora</taxon>
    </lineage>
</organism>
<keyword evidence="2" id="KW-1185">Reference proteome</keyword>
<dbReference type="Proteomes" id="UP000326582">
    <property type="component" value="Chromosome 3"/>
</dbReference>
<gene>
    <name evidence="1" type="ORF">EJF14_30412</name>
</gene>
<evidence type="ECO:0000313" key="1">
    <source>
        <dbReference type="EMBL" id="QFZ27442.1"/>
    </source>
</evidence>
<dbReference type="EMBL" id="CP038486">
    <property type="protein sequence ID" value="QFZ27442.1"/>
    <property type="molecule type" value="Genomic_DNA"/>
</dbReference>
<name>A0ACD0WK61_CLALS</name>
<proteinExistence type="predicted"/>
<sequence length="275" mass="31854">MGAGIYRTFRPLRGHMTADHKLVPIFETEVLDYMGLKRKPRSEVPPKYDFPDRFYALKSSLDKSFYKPQPQSVITDQIITIDHFFTPDFCDELLSSFSDKLVLETTPLIKSKEYAARFNDRVSLTNFRAADSLWQYLREILLQKPQFEDEDLEEIRHIFADAKSLNPQLRVYRYTKGHHFGKHYDESVTCPMAHDPKTQGKTKWTLLIYLTGGADFEGGGTIFYPETSRDRNKVINVHADKGMALLHKHGDDCLKHEAELVKSGVKWVLRSDVTY</sequence>
<reference evidence="2" key="1">
    <citation type="journal article" date="2019" name="MBio">
        <title>Comparative genomics for the elucidation of multidrug resistance (MDR) in Candida lusitaniae.</title>
        <authorList>
            <person name="Kannan A."/>
            <person name="Asner S.A."/>
            <person name="Trachsel E."/>
            <person name="Kelly S."/>
            <person name="Parker J."/>
            <person name="Sanglard D."/>
        </authorList>
    </citation>
    <scope>NUCLEOTIDE SEQUENCE [LARGE SCALE GENOMIC DNA]</scope>
    <source>
        <strain evidence="2">P1</strain>
    </source>
</reference>
<protein>
    <submittedName>
        <fullName evidence="1">Uncharacterized protein</fullName>
    </submittedName>
</protein>
<accession>A0ACD0WK61</accession>
<evidence type="ECO:0000313" key="2">
    <source>
        <dbReference type="Proteomes" id="UP000326582"/>
    </source>
</evidence>